<sequence length="246" mass="27348">MELAAKAARLGNSILSLMASIIIIIMFAYGGYSLWDSYMVNQGAFLSSDLLKYKPQVTEEGGANYTLEELIAINPDTRGWITIDDTHIDYPMVQGETDMEYINTDIMGEFALSGSIFLSCLNSPDFSDAYTLIYGHHMDNAAMFSDVMEFLDADYFESHQTGTLYLPDKTYGITLFACIEADAYDSLIYNPGPDFQTGELLEYLKTSSTQYRDIGVTAEDKIIGLSTCVDAQTTERAILFGRLDAK</sequence>
<dbReference type="CDD" id="cd05826">
    <property type="entry name" value="Sortase_B"/>
    <property type="match status" value="1"/>
</dbReference>
<keyword evidence="3" id="KW-0378">Hydrolase</keyword>
<evidence type="ECO:0000313" key="4">
    <source>
        <dbReference type="Proteomes" id="UP000886860"/>
    </source>
</evidence>
<feature type="transmembrane region" description="Helical" evidence="2">
    <location>
        <begin position="12"/>
        <end position="35"/>
    </location>
</feature>
<dbReference type="GO" id="GO:0016787">
    <property type="term" value="F:hydrolase activity"/>
    <property type="evidence" value="ECO:0007669"/>
    <property type="project" value="UniProtKB-KW"/>
</dbReference>
<dbReference type="InterPro" id="IPR023365">
    <property type="entry name" value="Sortase_dom-sf"/>
</dbReference>
<evidence type="ECO:0000256" key="2">
    <source>
        <dbReference type="SAM" id="Phobius"/>
    </source>
</evidence>
<name>A0A9D1KF05_9FIRM</name>
<dbReference type="AlphaFoldDB" id="A0A9D1KF05"/>
<dbReference type="InterPro" id="IPR009835">
    <property type="entry name" value="SrtB"/>
</dbReference>
<dbReference type="SUPFAM" id="SSF63817">
    <property type="entry name" value="Sortase"/>
    <property type="match status" value="1"/>
</dbReference>
<keyword evidence="2" id="KW-0472">Membrane</keyword>
<dbReference type="EMBL" id="DVKS01000146">
    <property type="protein sequence ID" value="HIT42103.1"/>
    <property type="molecule type" value="Genomic_DNA"/>
</dbReference>
<feature type="active site" description="Acyl-thioester intermediate" evidence="1">
    <location>
        <position position="228"/>
    </location>
</feature>
<evidence type="ECO:0000256" key="1">
    <source>
        <dbReference type="PIRSR" id="PIRSR605754-1"/>
    </source>
</evidence>
<feature type="active site" description="Proton donor/acceptor" evidence="1">
    <location>
        <position position="136"/>
    </location>
</feature>
<gene>
    <name evidence="3" type="primary">srtB</name>
    <name evidence="3" type="ORF">IAB60_08425</name>
</gene>
<reference evidence="3" key="1">
    <citation type="submission" date="2020-10" db="EMBL/GenBank/DDBJ databases">
        <authorList>
            <person name="Gilroy R."/>
        </authorList>
    </citation>
    <scope>NUCLEOTIDE SEQUENCE</scope>
    <source>
        <strain evidence="3">CHK123-3438</strain>
    </source>
</reference>
<accession>A0A9D1KF05</accession>
<evidence type="ECO:0000313" key="3">
    <source>
        <dbReference type="EMBL" id="HIT42103.1"/>
    </source>
</evidence>
<comment type="caution">
    <text evidence="3">The sequence shown here is derived from an EMBL/GenBank/DDBJ whole genome shotgun (WGS) entry which is preliminary data.</text>
</comment>
<dbReference type="Proteomes" id="UP000886860">
    <property type="component" value="Unassembled WGS sequence"/>
</dbReference>
<reference evidence="3" key="2">
    <citation type="journal article" date="2021" name="PeerJ">
        <title>Extensive microbial diversity within the chicken gut microbiome revealed by metagenomics and culture.</title>
        <authorList>
            <person name="Gilroy R."/>
            <person name="Ravi A."/>
            <person name="Getino M."/>
            <person name="Pursley I."/>
            <person name="Horton D.L."/>
            <person name="Alikhan N.F."/>
            <person name="Baker D."/>
            <person name="Gharbi K."/>
            <person name="Hall N."/>
            <person name="Watson M."/>
            <person name="Adriaenssens E.M."/>
            <person name="Foster-Nyarko E."/>
            <person name="Jarju S."/>
            <person name="Secka A."/>
            <person name="Antonio M."/>
            <person name="Oren A."/>
            <person name="Chaudhuri R.R."/>
            <person name="La Ragione R."/>
            <person name="Hildebrand F."/>
            <person name="Pallen M.J."/>
        </authorList>
    </citation>
    <scope>NUCLEOTIDE SEQUENCE</scope>
    <source>
        <strain evidence="3">CHK123-3438</strain>
    </source>
</reference>
<dbReference type="EC" id="3.4.22.71" evidence="3"/>
<keyword evidence="2" id="KW-0812">Transmembrane</keyword>
<protein>
    <submittedName>
        <fullName evidence="3">Class B sortase</fullName>
        <ecNumber evidence="3">3.4.22.71</ecNumber>
    </submittedName>
</protein>
<dbReference type="NCBIfam" id="TIGR03064">
    <property type="entry name" value="sortase_srtB"/>
    <property type="match status" value="1"/>
</dbReference>
<organism evidence="3 4">
    <name type="scientific">Candidatus Caccovicinus merdipullorum</name>
    <dbReference type="NCBI Taxonomy" id="2840724"/>
    <lineage>
        <taxon>Bacteria</taxon>
        <taxon>Bacillati</taxon>
        <taxon>Bacillota</taxon>
        <taxon>Clostridia</taxon>
        <taxon>Eubacteriales</taxon>
        <taxon>Candidatus Caccovicinus</taxon>
    </lineage>
</organism>
<proteinExistence type="predicted"/>
<dbReference type="Gene3D" id="2.40.260.10">
    <property type="entry name" value="Sortase"/>
    <property type="match status" value="1"/>
</dbReference>
<keyword evidence="2" id="KW-1133">Transmembrane helix</keyword>